<dbReference type="Gene3D" id="3.30.559.70">
    <property type="entry name" value="Choline/Carnitine o-acyltransferase, domain 2"/>
    <property type="match status" value="1"/>
</dbReference>
<comment type="caution">
    <text evidence="5">The sequence shown here is derived from an EMBL/GenBank/DDBJ whole genome shotgun (WGS) entry which is preliminary data.</text>
</comment>
<proteinExistence type="inferred from homology"/>
<keyword evidence="6" id="KW-1185">Reference proteome</keyword>
<protein>
    <submittedName>
        <fullName evidence="5">Choline/Carnitine o-acyltransferase-domain-containing protein</fullName>
    </submittedName>
</protein>
<dbReference type="OrthoDB" id="240216at2759"/>
<name>A0A9P5TDP3_9AGAM</name>
<dbReference type="EMBL" id="WHVB01000002">
    <property type="protein sequence ID" value="KAF8486124.1"/>
    <property type="molecule type" value="Genomic_DNA"/>
</dbReference>
<dbReference type="Gene3D" id="3.30.559.10">
    <property type="entry name" value="Chloramphenicol acetyltransferase-like domain"/>
    <property type="match status" value="1"/>
</dbReference>
<dbReference type="SUPFAM" id="SSF52777">
    <property type="entry name" value="CoA-dependent acyltransferases"/>
    <property type="match status" value="2"/>
</dbReference>
<comment type="similarity">
    <text evidence="1">Belongs to the carnitine/choline acetyltransferase family.</text>
</comment>
<sequence length="469" mass="52732">MVWQQVCPNTTHTDSKIFNTCRIPRPTDSWSPQPPPNEPSARKNLIIVNDWTYVVEVYTRIENCTVDDIEQRPRSIAQDAARLNLVGEKAAPVGILRADHRDRWTENVEDPPNNQVTLEVIQELILAVGLDSRTHGHHPHDNVHTSPTINSTTELDFHPHNIRSSVGARNRWFDKRYFFIVETNALMGNGRTFTLRCPCARYCFRLRCLTVYCSRTFSLPEPPFFSDRDIAITGWERMGRVTGACVKAEFIAAKSRANCLIDDSDDSVLWFSDYGSNWIKFLAGLYPDACIQIALQVAWYKTHGSSVATDKTALTRAFDEACRETIRTLSEDSRTWVLSTTMRPPPGLPFLLIPITYQDCDEAHTSLAHEPATGHDIDRHLLLGSCCAPRPANELRCPTRCSKEARSVNACPSDYTGSVASIRTEQAIWHLATQVHECSLVWETFSAGRGALRCVYICVIEAGTKGHGV</sequence>
<evidence type="ECO:0000256" key="2">
    <source>
        <dbReference type="ARBA" id="ARBA00022679"/>
    </source>
</evidence>
<keyword evidence="3" id="KW-0012">Acyltransferase</keyword>
<dbReference type="PANTHER" id="PTHR22589:SF107">
    <property type="entry name" value="CHOLINE_CARNITINE ACYLTRANSFERASE DOMAIN-CONTAINING PROTEIN"/>
    <property type="match status" value="1"/>
</dbReference>
<reference evidence="5" key="1">
    <citation type="submission" date="2019-10" db="EMBL/GenBank/DDBJ databases">
        <authorList>
            <consortium name="DOE Joint Genome Institute"/>
            <person name="Kuo A."/>
            <person name="Miyauchi S."/>
            <person name="Kiss E."/>
            <person name="Drula E."/>
            <person name="Kohler A."/>
            <person name="Sanchez-Garcia M."/>
            <person name="Andreopoulos B."/>
            <person name="Barry K.W."/>
            <person name="Bonito G."/>
            <person name="Buee M."/>
            <person name="Carver A."/>
            <person name="Chen C."/>
            <person name="Cichocki N."/>
            <person name="Clum A."/>
            <person name="Culley D."/>
            <person name="Crous P.W."/>
            <person name="Fauchery L."/>
            <person name="Girlanda M."/>
            <person name="Hayes R."/>
            <person name="Keri Z."/>
            <person name="LaButti K."/>
            <person name="Lipzen A."/>
            <person name="Lombard V."/>
            <person name="Magnuson J."/>
            <person name="Maillard F."/>
            <person name="Morin E."/>
            <person name="Murat C."/>
            <person name="Nolan M."/>
            <person name="Ohm R."/>
            <person name="Pangilinan J."/>
            <person name="Pereira M."/>
            <person name="Perotto S."/>
            <person name="Peter M."/>
            <person name="Riley R."/>
            <person name="Sitrit Y."/>
            <person name="Stielow B."/>
            <person name="Szollosi G."/>
            <person name="Zifcakova L."/>
            <person name="Stursova M."/>
            <person name="Spatafora J.W."/>
            <person name="Tedersoo L."/>
            <person name="Vaario L.-M."/>
            <person name="Yamada A."/>
            <person name="Yan M."/>
            <person name="Wang P."/>
            <person name="Xu J."/>
            <person name="Bruns T."/>
            <person name="Baldrian P."/>
            <person name="Vilgalys R."/>
            <person name="Henrissat B."/>
            <person name="Grigoriev I.V."/>
            <person name="Hibbett D."/>
            <person name="Nagy L.G."/>
            <person name="Martin F.M."/>
        </authorList>
    </citation>
    <scope>NUCLEOTIDE SEQUENCE</scope>
    <source>
        <strain evidence="5">Prilba</strain>
    </source>
</reference>
<evidence type="ECO:0000256" key="3">
    <source>
        <dbReference type="ARBA" id="ARBA00023315"/>
    </source>
</evidence>
<reference evidence="5" key="2">
    <citation type="journal article" date="2020" name="Nat. Commun.">
        <title>Large-scale genome sequencing of mycorrhizal fungi provides insights into the early evolution of symbiotic traits.</title>
        <authorList>
            <person name="Miyauchi S."/>
            <person name="Kiss E."/>
            <person name="Kuo A."/>
            <person name="Drula E."/>
            <person name="Kohler A."/>
            <person name="Sanchez-Garcia M."/>
            <person name="Morin E."/>
            <person name="Andreopoulos B."/>
            <person name="Barry K.W."/>
            <person name="Bonito G."/>
            <person name="Buee M."/>
            <person name="Carver A."/>
            <person name="Chen C."/>
            <person name="Cichocki N."/>
            <person name="Clum A."/>
            <person name="Culley D."/>
            <person name="Crous P.W."/>
            <person name="Fauchery L."/>
            <person name="Girlanda M."/>
            <person name="Hayes R.D."/>
            <person name="Keri Z."/>
            <person name="LaButti K."/>
            <person name="Lipzen A."/>
            <person name="Lombard V."/>
            <person name="Magnuson J."/>
            <person name="Maillard F."/>
            <person name="Murat C."/>
            <person name="Nolan M."/>
            <person name="Ohm R.A."/>
            <person name="Pangilinan J."/>
            <person name="Pereira M.F."/>
            <person name="Perotto S."/>
            <person name="Peter M."/>
            <person name="Pfister S."/>
            <person name="Riley R."/>
            <person name="Sitrit Y."/>
            <person name="Stielow J.B."/>
            <person name="Szollosi G."/>
            <person name="Zifcakova L."/>
            <person name="Stursova M."/>
            <person name="Spatafora J.W."/>
            <person name="Tedersoo L."/>
            <person name="Vaario L.M."/>
            <person name="Yamada A."/>
            <person name="Yan M."/>
            <person name="Wang P."/>
            <person name="Xu J."/>
            <person name="Bruns T."/>
            <person name="Baldrian P."/>
            <person name="Vilgalys R."/>
            <person name="Dunand C."/>
            <person name="Henrissat B."/>
            <person name="Grigoriev I.V."/>
            <person name="Hibbett D."/>
            <person name="Nagy L.G."/>
            <person name="Martin F.M."/>
        </authorList>
    </citation>
    <scope>NUCLEOTIDE SEQUENCE</scope>
    <source>
        <strain evidence="5">Prilba</strain>
    </source>
</reference>
<evidence type="ECO:0000313" key="6">
    <source>
        <dbReference type="Proteomes" id="UP000759537"/>
    </source>
</evidence>
<dbReference type="GO" id="GO:0016746">
    <property type="term" value="F:acyltransferase activity"/>
    <property type="evidence" value="ECO:0007669"/>
    <property type="project" value="UniProtKB-KW"/>
</dbReference>
<feature type="domain" description="Choline/carnitine acyltransferase" evidence="4">
    <location>
        <begin position="15"/>
        <end position="382"/>
    </location>
</feature>
<keyword evidence="2" id="KW-0808">Transferase</keyword>
<dbReference type="InterPro" id="IPR042231">
    <property type="entry name" value="Cho/carn_acyl_trans_2"/>
</dbReference>
<dbReference type="InterPro" id="IPR039551">
    <property type="entry name" value="Cho/carn_acyl_trans"/>
</dbReference>
<gene>
    <name evidence="5" type="ORF">DFH94DRAFT_688482</name>
</gene>
<dbReference type="InterPro" id="IPR000542">
    <property type="entry name" value="Carn_acyl_trans"/>
</dbReference>
<organism evidence="5 6">
    <name type="scientific">Russula ochroleuca</name>
    <dbReference type="NCBI Taxonomy" id="152965"/>
    <lineage>
        <taxon>Eukaryota</taxon>
        <taxon>Fungi</taxon>
        <taxon>Dikarya</taxon>
        <taxon>Basidiomycota</taxon>
        <taxon>Agaricomycotina</taxon>
        <taxon>Agaricomycetes</taxon>
        <taxon>Russulales</taxon>
        <taxon>Russulaceae</taxon>
        <taxon>Russula</taxon>
    </lineage>
</organism>
<evidence type="ECO:0000313" key="5">
    <source>
        <dbReference type="EMBL" id="KAF8486124.1"/>
    </source>
</evidence>
<dbReference type="AlphaFoldDB" id="A0A9P5TDP3"/>
<dbReference type="Proteomes" id="UP000759537">
    <property type="component" value="Unassembled WGS sequence"/>
</dbReference>
<dbReference type="PANTHER" id="PTHR22589">
    <property type="entry name" value="CARNITINE O-ACYLTRANSFERASE"/>
    <property type="match status" value="1"/>
</dbReference>
<evidence type="ECO:0000259" key="4">
    <source>
        <dbReference type="Pfam" id="PF00755"/>
    </source>
</evidence>
<accession>A0A9P5TDP3</accession>
<dbReference type="Pfam" id="PF00755">
    <property type="entry name" value="Carn_acyltransf"/>
    <property type="match status" value="1"/>
</dbReference>
<dbReference type="InterPro" id="IPR023213">
    <property type="entry name" value="CAT-like_dom_sf"/>
</dbReference>
<evidence type="ECO:0000256" key="1">
    <source>
        <dbReference type="ARBA" id="ARBA00005232"/>
    </source>
</evidence>